<keyword evidence="5 14" id="KW-0812">Transmembrane</keyword>
<keyword evidence="8 14" id="KW-1133">Transmembrane helix</keyword>
<feature type="signal peptide" evidence="15">
    <location>
        <begin position="1"/>
        <end position="18"/>
    </location>
</feature>
<dbReference type="SFLD" id="SFLDS00052">
    <property type="entry name" value="Ferric_Reductase_Domain"/>
    <property type="match status" value="1"/>
</dbReference>
<reference evidence="17 18" key="1">
    <citation type="journal article" date="2023" name="Elife">
        <title>Identification of key yeast species and microbe-microbe interactions impacting larval growth of Drosophila in the wild.</title>
        <authorList>
            <person name="Mure A."/>
            <person name="Sugiura Y."/>
            <person name="Maeda R."/>
            <person name="Honda K."/>
            <person name="Sakurai N."/>
            <person name="Takahashi Y."/>
            <person name="Watada M."/>
            <person name="Katoh T."/>
            <person name="Gotoh A."/>
            <person name="Gotoh Y."/>
            <person name="Taniguchi I."/>
            <person name="Nakamura K."/>
            <person name="Hayashi T."/>
            <person name="Katayama T."/>
            <person name="Uemura T."/>
            <person name="Hattori Y."/>
        </authorList>
    </citation>
    <scope>NUCLEOTIDE SEQUENCE [LARGE SCALE GENOMIC DNA]</scope>
    <source>
        <strain evidence="17 18">PK-24</strain>
    </source>
</reference>
<dbReference type="InterPro" id="IPR017927">
    <property type="entry name" value="FAD-bd_FR_type"/>
</dbReference>
<evidence type="ECO:0000256" key="7">
    <source>
        <dbReference type="ARBA" id="ARBA00022982"/>
    </source>
</evidence>
<keyword evidence="18" id="KW-1185">Reference proteome</keyword>
<feature type="transmembrane region" description="Helical" evidence="14">
    <location>
        <begin position="312"/>
        <end position="330"/>
    </location>
</feature>
<evidence type="ECO:0000313" key="18">
    <source>
        <dbReference type="Proteomes" id="UP001378960"/>
    </source>
</evidence>
<evidence type="ECO:0000259" key="16">
    <source>
        <dbReference type="PROSITE" id="PS51384"/>
    </source>
</evidence>
<evidence type="ECO:0000256" key="2">
    <source>
        <dbReference type="ARBA" id="ARBA00006278"/>
    </source>
</evidence>
<gene>
    <name evidence="17" type="ORF">DAPK24_049000</name>
</gene>
<evidence type="ECO:0000256" key="6">
    <source>
        <dbReference type="ARBA" id="ARBA00022827"/>
    </source>
</evidence>
<dbReference type="AlphaFoldDB" id="A0AAV5RAW7"/>
<feature type="chain" id="PRO_5043775333" description="FAD-binding FR-type domain-containing protein" evidence="15">
    <location>
        <begin position="19"/>
        <end position="705"/>
    </location>
</feature>
<dbReference type="Pfam" id="PF08030">
    <property type="entry name" value="NAD_binding_6"/>
    <property type="match status" value="1"/>
</dbReference>
<keyword evidence="10" id="KW-0406">Ion transport</keyword>
<comment type="similarity">
    <text evidence="2">Belongs to the ferric reductase (FRE) family.</text>
</comment>
<dbReference type="EMBL" id="BTGB01000009">
    <property type="protein sequence ID" value="GMM48302.1"/>
    <property type="molecule type" value="Genomic_DNA"/>
</dbReference>
<organism evidence="17 18">
    <name type="scientific">Pichia kluyveri</name>
    <name type="common">Yeast</name>
    <dbReference type="NCBI Taxonomy" id="36015"/>
    <lineage>
        <taxon>Eukaryota</taxon>
        <taxon>Fungi</taxon>
        <taxon>Dikarya</taxon>
        <taxon>Ascomycota</taxon>
        <taxon>Saccharomycotina</taxon>
        <taxon>Pichiomycetes</taxon>
        <taxon>Pichiales</taxon>
        <taxon>Pichiaceae</taxon>
        <taxon>Pichia</taxon>
    </lineage>
</organism>
<protein>
    <recommendedName>
        <fullName evidence="16">FAD-binding FR-type domain-containing protein</fullName>
    </recommendedName>
</protein>
<dbReference type="InterPro" id="IPR039261">
    <property type="entry name" value="FNR_nucleotide-bd"/>
</dbReference>
<evidence type="ECO:0000256" key="13">
    <source>
        <dbReference type="SAM" id="MobiDB-lite"/>
    </source>
</evidence>
<evidence type="ECO:0000256" key="9">
    <source>
        <dbReference type="ARBA" id="ARBA00023002"/>
    </source>
</evidence>
<keyword evidence="9" id="KW-0560">Oxidoreductase</keyword>
<feature type="transmembrane region" description="Helical" evidence="14">
    <location>
        <begin position="350"/>
        <end position="368"/>
    </location>
</feature>
<dbReference type="InterPro" id="IPR051410">
    <property type="entry name" value="Ferric/Cupric_Reductase"/>
</dbReference>
<dbReference type="Proteomes" id="UP001378960">
    <property type="component" value="Unassembled WGS sequence"/>
</dbReference>
<keyword evidence="3" id="KW-0813">Transport</keyword>
<evidence type="ECO:0000313" key="17">
    <source>
        <dbReference type="EMBL" id="GMM48302.1"/>
    </source>
</evidence>
<feature type="transmembrane region" description="Helical" evidence="14">
    <location>
        <begin position="375"/>
        <end position="396"/>
    </location>
</feature>
<dbReference type="Pfam" id="PF01794">
    <property type="entry name" value="Ferric_reduct"/>
    <property type="match status" value="1"/>
</dbReference>
<dbReference type="InterPro" id="IPR013121">
    <property type="entry name" value="Fe_red_NAD-bd_6"/>
</dbReference>
<dbReference type="PROSITE" id="PS51384">
    <property type="entry name" value="FAD_FR"/>
    <property type="match status" value="1"/>
</dbReference>
<dbReference type="InterPro" id="IPR013112">
    <property type="entry name" value="FAD-bd_8"/>
</dbReference>
<dbReference type="InterPro" id="IPR013130">
    <property type="entry name" value="Fe3_Rdtase_TM_dom"/>
</dbReference>
<evidence type="ECO:0000256" key="8">
    <source>
        <dbReference type="ARBA" id="ARBA00022989"/>
    </source>
</evidence>
<feature type="transmembrane region" description="Helical" evidence="14">
    <location>
        <begin position="166"/>
        <end position="189"/>
    </location>
</feature>
<evidence type="ECO:0000256" key="1">
    <source>
        <dbReference type="ARBA" id="ARBA00004141"/>
    </source>
</evidence>
<keyword evidence="4" id="KW-0285">Flavoprotein</keyword>
<dbReference type="Gene3D" id="3.40.50.80">
    <property type="entry name" value="Nucleotide-binding domain of ferredoxin-NADP reductase (FNR) module"/>
    <property type="match status" value="1"/>
</dbReference>
<feature type="transmembrane region" description="Helical" evidence="14">
    <location>
        <begin position="232"/>
        <end position="253"/>
    </location>
</feature>
<dbReference type="PANTHER" id="PTHR32361:SF9">
    <property type="entry name" value="FERRIC REDUCTASE TRANSMEMBRANE COMPONENT 3-RELATED"/>
    <property type="match status" value="1"/>
</dbReference>
<evidence type="ECO:0000256" key="5">
    <source>
        <dbReference type="ARBA" id="ARBA00022692"/>
    </source>
</evidence>
<feature type="region of interest" description="Disordered" evidence="13">
    <location>
        <begin position="601"/>
        <end position="626"/>
    </location>
</feature>
<evidence type="ECO:0000256" key="3">
    <source>
        <dbReference type="ARBA" id="ARBA00022448"/>
    </source>
</evidence>
<keyword evidence="15" id="KW-0732">Signal</keyword>
<dbReference type="GO" id="GO:0000293">
    <property type="term" value="F:ferric-chelate reductase activity"/>
    <property type="evidence" value="ECO:0007669"/>
    <property type="project" value="UniProtKB-ARBA"/>
</dbReference>
<sequence>MKLTTFFQFIFFAIAVNAAGWTRYSHEYYASNNCKLAVDKVADFCGKPEAAKKYACICKNKNALVSWLNCGFEYFPNISQESYVQSVIDQCLANSKVNSTTMNEKYLMKLYDDNKSKIVDVKNFTSPDFPKNNTAFPISGKKISKTAILGYKSSRNRWGNVSASHYLGIGFVAACGAIGLIAGLINWSIRFRLIDSLPKILKKNVTLALFGKNHLHSNSNILGVNPDRLETILIGAMLLFSILANFILGYNYMEGDTIFAKKQTGLSRYYGDRSAILCSYQLPLLFLFPGRNNFFQYITRWKQARFVTFHKWLARIVIAEVLIHSFALGSQTASLPKFSQRIDKAYFREGIAATVFGFSILILSFGYIRRFYYELFLFIHIVFVACFLWLSYLHALDQNYQQFYWACCGVWIFDRFIRILRILSFGVKKVEVEYFPGEEIIKLSVPKSSLQKPHPGSHAFIHFLTPTKFLQSHPFTAYPSPTDSNIFHFNCRVKKGITRYIADKCKSSGKNKISMKILIDGFYGEQSPYQNYDKTVLITGGTGLSGPYYHAKNLSVIDSNREVKLYWSIKSYQGVKSYLNEILSFKDTIVKPIIYISKPEINSTTTSSDDNEKRDSNSQLDSQLINGDELDDEKVNKLLSSFAEIRHGRMVASEIVQNEINESKGSIAFGACAHTEVVDEIRTTVANCLSSTTNRVDYYEEMQLW</sequence>
<name>A0AAV5RAW7_PICKL</name>
<dbReference type="GO" id="GO:0015677">
    <property type="term" value="P:copper ion import"/>
    <property type="evidence" value="ECO:0007669"/>
    <property type="project" value="TreeGrafter"/>
</dbReference>
<keyword evidence="11 14" id="KW-0472">Membrane</keyword>
<keyword evidence="12" id="KW-0325">Glycoprotein</keyword>
<evidence type="ECO:0000256" key="10">
    <source>
        <dbReference type="ARBA" id="ARBA00023065"/>
    </source>
</evidence>
<dbReference type="GO" id="GO:0006879">
    <property type="term" value="P:intracellular iron ion homeostasis"/>
    <property type="evidence" value="ECO:0007669"/>
    <property type="project" value="TreeGrafter"/>
</dbReference>
<accession>A0AAV5RAW7</accession>
<dbReference type="GO" id="GO:0005886">
    <property type="term" value="C:plasma membrane"/>
    <property type="evidence" value="ECO:0007669"/>
    <property type="project" value="TreeGrafter"/>
</dbReference>
<keyword evidence="6" id="KW-0274">FAD</keyword>
<evidence type="ECO:0000256" key="11">
    <source>
        <dbReference type="ARBA" id="ARBA00023136"/>
    </source>
</evidence>
<dbReference type="PANTHER" id="PTHR32361">
    <property type="entry name" value="FERRIC/CUPRIC REDUCTASE TRANSMEMBRANE COMPONENT"/>
    <property type="match status" value="1"/>
</dbReference>
<dbReference type="Pfam" id="PF08022">
    <property type="entry name" value="FAD_binding_8"/>
    <property type="match status" value="1"/>
</dbReference>
<dbReference type="GO" id="GO:0006826">
    <property type="term" value="P:iron ion transport"/>
    <property type="evidence" value="ECO:0007669"/>
    <property type="project" value="TreeGrafter"/>
</dbReference>
<dbReference type="CDD" id="cd06186">
    <property type="entry name" value="NOX_Duox_like_FAD_NADP"/>
    <property type="match status" value="1"/>
</dbReference>
<evidence type="ECO:0000256" key="12">
    <source>
        <dbReference type="ARBA" id="ARBA00023180"/>
    </source>
</evidence>
<evidence type="ECO:0000256" key="14">
    <source>
        <dbReference type="SAM" id="Phobius"/>
    </source>
</evidence>
<feature type="domain" description="FAD-binding FR-type" evidence="16">
    <location>
        <begin position="409"/>
        <end position="529"/>
    </location>
</feature>
<comment type="caution">
    <text evidence="17">The sequence shown here is derived from an EMBL/GenBank/DDBJ whole genome shotgun (WGS) entry which is preliminary data.</text>
</comment>
<evidence type="ECO:0000256" key="4">
    <source>
        <dbReference type="ARBA" id="ARBA00022630"/>
    </source>
</evidence>
<keyword evidence="7" id="KW-0249">Electron transport</keyword>
<proteinExistence type="inferred from homology"/>
<dbReference type="SFLD" id="SFLDG01168">
    <property type="entry name" value="Ferric_reductase_subgroup_(FRE"/>
    <property type="match status" value="1"/>
</dbReference>
<comment type="subcellular location">
    <subcellularLocation>
        <location evidence="1">Membrane</location>
        <topology evidence="1">Multi-pass membrane protein</topology>
    </subcellularLocation>
</comment>
<evidence type="ECO:0000256" key="15">
    <source>
        <dbReference type="SAM" id="SignalP"/>
    </source>
</evidence>